<evidence type="ECO:0000313" key="2">
    <source>
        <dbReference type="Proteomes" id="UP000229554"/>
    </source>
</evidence>
<evidence type="ECO:0000313" key="1">
    <source>
        <dbReference type="EMBL" id="PJE63302.1"/>
    </source>
</evidence>
<name>A0A2M8KTP3_9BACT</name>
<proteinExistence type="predicted"/>
<dbReference type="Proteomes" id="UP000229554">
    <property type="component" value="Unassembled WGS sequence"/>
</dbReference>
<dbReference type="EMBL" id="PFED01000010">
    <property type="protein sequence ID" value="PJE63302.1"/>
    <property type="molecule type" value="Genomic_DNA"/>
</dbReference>
<accession>A0A2M8KTP3</accession>
<comment type="caution">
    <text evidence="1">The sequence shown here is derived from an EMBL/GenBank/DDBJ whole genome shotgun (WGS) entry which is preliminary data.</text>
</comment>
<sequence length="123" mass="14508">MRMLFPQPVLAISTNVPTEDVSNQRIAVQRQILQHRHNRPLPLPHLPLYFYPPLHLQDLRCVTIMDGQQDFNGLNHLQLKRPTMSSGRNILIIPHRYGLFLTRQIFGKVQKVYSNQWPIYKMI</sequence>
<protein>
    <submittedName>
        <fullName evidence="1">Uncharacterized protein</fullName>
    </submittedName>
</protein>
<gene>
    <name evidence="1" type="ORF">COU88_00285</name>
</gene>
<dbReference type="AlphaFoldDB" id="A0A2M8KTP3"/>
<reference evidence="2" key="1">
    <citation type="submission" date="2017-09" db="EMBL/GenBank/DDBJ databases">
        <title>Depth-based differentiation of microbial function through sediment-hosted aquifers and enrichment of novel symbionts in the deep terrestrial subsurface.</title>
        <authorList>
            <person name="Probst A.J."/>
            <person name="Ladd B."/>
            <person name="Jarett J.K."/>
            <person name="Geller-Mcgrath D.E."/>
            <person name="Sieber C.M.K."/>
            <person name="Emerson J.B."/>
            <person name="Anantharaman K."/>
            <person name="Thomas B.C."/>
            <person name="Malmstrom R."/>
            <person name="Stieglmeier M."/>
            <person name="Klingl A."/>
            <person name="Woyke T."/>
            <person name="Ryan C.M."/>
            <person name="Banfield J.F."/>
        </authorList>
    </citation>
    <scope>NUCLEOTIDE SEQUENCE [LARGE SCALE GENOMIC DNA]</scope>
</reference>
<organism evidence="1 2">
    <name type="scientific">Candidatus Roizmanbacteria bacterium CG10_big_fil_rev_8_21_14_0_10_39_6</name>
    <dbReference type="NCBI Taxonomy" id="1974853"/>
    <lineage>
        <taxon>Bacteria</taxon>
        <taxon>Candidatus Roizmaniibacteriota</taxon>
    </lineage>
</organism>